<dbReference type="AlphaFoldDB" id="A0A9X3NVC3"/>
<dbReference type="InterPro" id="IPR025447">
    <property type="entry name" value="DUF4192"/>
</dbReference>
<protein>
    <submittedName>
        <fullName evidence="1">DUF4192 domain-containing protein</fullName>
    </submittedName>
</protein>
<sequence>MEPNRPRLPAPGPTAPLAPAVLTLSSPADIVAAVPYLLGYHPADTLVVLGLRGGTPRLHTLFRCDLGEHVLGHPLEAARHLVTGLRADHCGTALIVGYGPAADITRCVDALRRRAAEAGIAVGEALRVADGRYWSYVCDSPGCCPPEGVPVDPSASAVSAAAVANGLSAWQSLNRIRAYLAPLDDPARAPMRAATRRAERRGRRLRAASPGRDSFGPRFRVRGARVVRAAVAAALRGDLPRAPDHLAWLGVLLACVRVRDDAWVRIGPGTADPHVELWRQVLRHVDPAYRPAPGCLLAVAAWARGDIALADAALDLVRAADPRYPLAELLCQALRAGLPWQGVPAERLAAAWPRDRP</sequence>
<dbReference type="EMBL" id="JAJAQC010000016">
    <property type="protein sequence ID" value="MDA0564891.1"/>
    <property type="molecule type" value="Genomic_DNA"/>
</dbReference>
<reference evidence="1" key="1">
    <citation type="submission" date="2021-10" db="EMBL/GenBank/DDBJ databases">
        <title>Streptomonospora sp. nov., isolated from mangrove soil.</title>
        <authorList>
            <person name="Chen X."/>
            <person name="Ge X."/>
            <person name="Liu W."/>
        </authorList>
    </citation>
    <scope>NUCLEOTIDE SEQUENCE</scope>
    <source>
        <strain evidence="1">S1-112</strain>
    </source>
</reference>
<accession>A0A9X3NVC3</accession>
<comment type="caution">
    <text evidence="1">The sequence shown here is derived from an EMBL/GenBank/DDBJ whole genome shotgun (WGS) entry which is preliminary data.</text>
</comment>
<dbReference type="Proteomes" id="UP001140076">
    <property type="component" value="Unassembled WGS sequence"/>
</dbReference>
<evidence type="ECO:0000313" key="1">
    <source>
        <dbReference type="EMBL" id="MDA0564891.1"/>
    </source>
</evidence>
<name>A0A9X3NVC3_9ACTN</name>
<organism evidence="1 2">
    <name type="scientific">Streptomonospora mangrovi</name>
    <dbReference type="NCBI Taxonomy" id="2883123"/>
    <lineage>
        <taxon>Bacteria</taxon>
        <taxon>Bacillati</taxon>
        <taxon>Actinomycetota</taxon>
        <taxon>Actinomycetes</taxon>
        <taxon>Streptosporangiales</taxon>
        <taxon>Nocardiopsidaceae</taxon>
        <taxon>Streptomonospora</taxon>
    </lineage>
</organism>
<dbReference type="Pfam" id="PF13830">
    <property type="entry name" value="DUF4192"/>
    <property type="match status" value="1"/>
</dbReference>
<keyword evidence="2" id="KW-1185">Reference proteome</keyword>
<dbReference type="RefSeq" id="WP_270072174.1">
    <property type="nucleotide sequence ID" value="NZ_JAJAQC010000016.1"/>
</dbReference>
<proteinExistence type="predicted"/>
<gene>
    <name evidence="1" type="ORF">LG943_11235</name>
</gene>
<evidence type="ECO:0000313" key="2">
    <source>
        <dbReference type="Proteomes" id="UP001140076"/>
    </source>
</evidence>